<sequence>MVRRRAWRQRREAQLSS</sequence>
<reference evidence="1 2" key="1">
    <citation type="submission" date="2017-03" db="EMBL/GenBank/DDBJ databases">
        <title>Genome analysis of strain PAMC 26510.</title>
        <authorList>
            <person name="Oh H.-M."/>
            <person name="Yang J.-A."/>
        </authorList>
    </citation>
    <scope>NUCLEOTIDE SEQUENCE [LARGE SCALE GENOMIC DNA]</scope>
    <source>
        <strain evidence="1 2">PAMC 26510</strain>
    </source>
</reference>
<dbReference type="EMBL" id="NBTY01000160">
    <property type="protein sequence ID" value="OTP69065.1"/>
    <property type="molecule type" value="Genomic_DNA"/>
</dbReference>
<comment type="caution">
    <text evidence="1">The sequence shown here is derived from an EMBL/GenBank/DDBJ whole genome shotgun (WGS) entry which is preliminary data.</text>
</comment>
<keyword evidence="1" id="KW-0808">Transferase</keyword>
<dbReference type="AlphaFoldDB" id="A0A242MCQ3"/>
<dbReference type="GO" id="GO:0016740">
    <property type="term" value="F:transferase activity"/>
    <property type="evidence" value="ECO:0007669"/>
    <property type="project" value="UniProtKB-KW"/>
</dbReference>
<evidence type="ECO:0000313" key="2">
    <source>
        <dbReference type="Proteomes" id="UP000194546"/>
    </source>
</evidence>
<dbReference type="Proteomes" id="UP000194546">
    <property type="component" value="Unassembled WGS sequence"/>
</dbReference>
<evidence type="ECO:0000313" key="1">
    <source>
        <dbReference type="EMBL" id="OTP69065.1"/>
    </source>
</evidence>
<name>A0A242MCQ3_CABSO</name>
<gene>
    <name evidence="1" type="ORF">PAMC26510_28055</name>
</gene>
<organism evidence="1 2">
    <name type="scientific">Caballeronia sordidicola</name>
    <name type="common">Burkholderia sordidicola</name>
    <dbReference type="NCBI Taxonomy" id="196367"/>
    <lineage>
        <taxon>Bacteria</taxon>
        <taxon>Pseudomonadati</taxon>
        <taxon>Pseudomonadota</taxon>
        <taxon>Betaproteobacteria</taxon>
        <taxon>Burkholderiales</taxon>
        <taxon>Burkholderiaceae</taxon>
        <taxon>Caballeronia</taxon>
    </lineage>
</organism>
<accession>A0A242MCQ3</accession>
<proteinExistence type="predicted"/>
<protein>
    <submittedName>
        <fullName evidence="1">UDP-N-acetylglucosamine--N-acetylmuramyl-(Pentapeptide) pyrophosphoryl-undecaprenol N-acetylglucosamine transferase</fullName>
    </submittedName>
</protein>